<gene>
    <name evidence="2" type="ORF">IAB46_09780</name>
</gene>
<dbReference type="Gene3D" id="1.10.357.10">
    <property type="entry name" value="Tetracycline Repressor, domain 2"/>
    <property type="match status" value="1"/>
</dbReference>
<evidence type="ECO:0000313" key="2">
    <source>
        <dbReference type="EMBL" id="HIS47817.1"/>
    </source>
</evidence>
<comment type="caution">
    <text evidence="2">The sequence shown here is derived from an EMBL/GenBank/DDBJ whole genome shotgun (WGS) entry which is preliminary data.</text>
</comment>
<reference evidence="2" key="1">
    <citation type="submission" date="2020-10" db="EMBL/GenBank/DDBJ databases">
        <authorList>
            <person name="Gilroy R."/>
        </authorList>
    </citation>
    <scope>NUCLEOTIDE SEQUENCE</scope>
    <source>
        <strain evidence="2">CHK178-757</strain>
    </source>
</reference>
<name>A0A9D1JR26_9FIRM</name>
<protein>
    <submittedName>
        <fullName evidence="2">TetR family transcriptional regulator C-terminal domain-containing protein</fullName>
    </submittedName>
</protein>
<dbReference type="InterPro" id="IPR039532">
    <property type="entry name" value="TetR_C_Firmicutes"/>
</dbReference>
<dbReference type="Pfam" id="PF14278">
    <property type="entry name" value="TetR_C_8"/>
    <property type="match status" value="1"/>
</dbReference>
<evidence type="ECO:0000259" key="1">
    <source>
        <dbReference type="Pfam" id="PF14278"/>
    </source>
</evidence>
<dbReference type="EMBL" id="DVIT01000035">
    <property type="protein sequence ID" value="HIS47817.1"/>
    <property type="molecule type" value="Genomic_DNA"/>
</dbReference>
<dbReference type="Proteomes" id="UP000823927">
    <property type="component" value="Unassembled WGS sequence"/>
</dbReference>
<sequence length="74" mass="8510">MKEEIDLLYRAGLSHLLMEHIVLCGKQSLTGELKNTYQTAFMSGALCGLVNEWILRGMKENPEEMEQIFSNYEI</sequence>
<evidence type="ECO:0000313" key="3">
    <source>
        <dbReference type="Proteomes" id="UP000823927"/>
    </source>
</evidence>
<proteinExistence type="predicted"/>
<feature type="domain" description="Transcriptional regulator TetR C-terminal Firmicutes type" evidence="1">
    <location>
        <begin position="27"/>
        <end position="71"/>
    </location>
</feature>
<organism evidence="2 3">
    <name type="scientific">Candidatus Scybalocola faecigallinarum</name>
    <dbReference type="NCBI Taxonomy" id="2840941"/>
    <lineage>
        <taxon>Bacteria</taxon>
        <taxon>Bacillati</taxon>
        <taxon>Bacillota</taxon>
        <taxon>Clostridia</taxon>
        <taxon>Lachnospirales</taxon>
        <taxon>Lachnospiraceae</taxon>
        <taxon>Lachnospiraceae incertae sedis</taxon>
        <taxon>Candidatus Scybalocola (ex Gilroy et al. 2021)</taxon>
    </lineage>
</organism>
<dbReference type="AlphaFoldDB" id="A0A9D1JR26"/>
<accession>A0A9D1JR26</accession>
<reference evidence="2" key="2">
    <citation type="journal article" date="2021" name="PeerJ">
        <title>Extensive microbial diversity within the chicken gut microbiome revealed by metagenomics and culture.</title>
        <authorList>
            <person name="Gilroy R."/>
            <person name="Ravi A."/>
            <person name="Getino M."/>
            <person name="Pursley I."/>
            <person name="Horton D.L."/>
            <person name="Alikhan N.F."/>
            <person name="Baker D."/>
            <person name="Gharbi K."/>
            <person name="Hall N."/>
            <person name="Watson M."/>
            <person name="Adriaenssens E.M."/>
            <person name="Foster-Nyarko E."/>
            <person name="Jarju S."/>
            <person name="Secka A."/>
            <person name="Antonio M."/>
            <person name="Oren A."/>
            <person name="Chaudhuri R.R."/>
            <person name="La Ragione R."/>
            <person name="Hildebrand F."/>
            <person name="Pallen M.J."/>
        </authorList>
    </citation>
    <scope>NUCLEOTIDE SEQUENCE</scope>
    <source>
        <strain evidence="2">CHK178-757</strain>
    </source>
</reference>